<dbReference type="SUPFAM" id="SSF53474">
    <property type="entry name" value="alpha/beta-Hydrolases"/>
    <property type="match status" value="1"/>
</dbReference>
<name>A0ABN2S209_9MICO</name>
<dbReference type="InterPro" id="IPR000073">
    <property type="entry name" value="AB_hydrolase_1"/>
</dbReference>
<protein>
    <submittedName>
        <fullName evidence="2">Alpha/beta hydrolase</fullName>
    </submittedName>
</protein>
<comment type="caution">
    <text evidence="2">The sequence shown here is derived from an EMBL/GenBank/DDBJ whole genome shotgun (WGS) entry which is preliminary data.</text>
</comment>
<keyword evidence="3" id="KW-1185">Reference proteome</keyword>
<feature type="domain" description="AB hydrolase-1" evidence="1">
    <location>
        <begin position="26"/>
        <end position="252"/>
    </location>
</feature>
<keyword evidence="2" id="KW-0378">Hydrolase</keyword>
<dbReference type="Gene3D" id="3.40.50.1820">
    <property type="entry name" value="alpha/beta hydrolase"/>
    <property type="match status" value="1"/>
</dbReference>
<dbReference type="Proteomes" id="UP001500013">
    <property type="component" value="Unassembled WGS sequence"/>
</dbReference>
<evidence type="ECO:0000259" key="1">
    <source>
        <dbReference type="Pfam" id="PF12697"/>
    </source>
</evidence>
<reference evidence="2 3" key="1">
    <citation type="journal article" date="2019" name="Int. J. Syst. Evol. Microbiol.">
        <title>The Global Catalogue of Microorganisms (GCM) 10K type strain sequencing project: providing services to taxonomists for standard genome sequencing and annotation.</title>
        <authorList>
            <consortium name="The Broad Institute Genomics Platform"/>
            <consortium name="The Broad Institute Genome Sequencing Center for Infectious Disease"/>
            <person name="Wu L."/>
            <person name="Ma J."/>
        </authorList>
    </citation>
    <scope>NUCLEOTIDE SEQUENCE [LARGE SCALE GENOMIC DNA]</scope>
    <source>
        <strain evidence="2 3">JCM 15628</strain>
    </source>
</reference>
<organism evidence="2 3">
    <name type="scientific">Terrabacter lapilli</name>
    <dbReference type="NCBI Taxonomy" id="436231"/>
    <lineage>
        <taxon>Bacteria</taxon>
        <taxon>Bacillati</taxon>
        <taxon>Actinomycetota</taxon>
        <taxon>Actinomycetes</taxon>
        <taxon>Micrococcales</taxon>
        <taxon>Intrasporangiaceae</taxon>
        <taxon>Terrabacter</taxon>
    </lineage>
</organism>
<dbReference type="Pfam" id="PF12697">
    <property type="entry name" value="Abhydrolase_6"/>
    <property type="match status" value="1"/>
</dbReference>
<sequence length="278" mass="29097">MSATQHVRSADGSTIAYEAYGSGPAVVIVGGAFCDRGSFRDVAQALGELGLTGVTYDRRGRGDSGDALAETDSPESVRDEALAREIEDVTAVVAAASENHSAAGLFGVSSGGALVLQAIAAGVPVARGAALEVPYRTDAWPPLPERYIGTLEDLEAAGDRAGILRYFNTEVVGMPAEMVDGMRGTPMWEPLLALTNTVKYDGLCLGGDDQRLPVEVLQRVTVPFLALCSSGTAMPWLHDSAKVLADALPDGHAAELDGEFHHVPAPVLAPALAEFFRH</sequence>
<accession>A0ABN2S209</accession>
<proteinExistence type="predicted"/>
<gene>
    <name evidence="2" type="ORF">GCM10009817_19410</name>
</gene>
<evidence type="ECO:0000313" key="3">
    <source>
        <dbReference type="Proteomes" id="UP001500013"/>
    </source>
</evidence>
<evidence type="ECO:0000313" key="2">
    <source>
        <dbReference type="EMBL" id="GAA1978986.1"/>
    </source>
</evidence>
<dbReference type="GO" id="GO:0016787">
    <property type="term" value="F:hydrolase activity"/>
    <property type="evidence" value="ECO:0007669"/>
    <property type="project" value="UniProtKB-KW"/>
</dbReference>
<dbReference type="RefSeq" id="WP_344061189.1">
    <property type="nucleotide sequence ID" value="NZ_BAAAPU010000007.1"/>
</dbReference>
<dbReference type="InterPro" id="IPR029058">
    <property type="entry name" value="AB_hydrolase_fold"/>
</dbReference>
<dbReference type="EMBL" id="BAAAPU010000007">
    <property type="protein sequence ID" value="GAA1978986.1"/>
    <property type="molecule type" value="Genomic_DNA"/>
</dbReference>